<name>R7SEZ5_FOMME</name>
<dbReference type="Proteomes" id="UP000053630">
    <property type="component" value="Unassembled WGS sequence"/>
</dbReference>
<dbReference type="Gene3D" id="3.30.420.10">
    <property type="entry name" value="Ribonuclease H-like superfamily/Ribonuclease H"/>
    <property type="match status" value="1"/>
</dbReference>
<dbReference type="GO" id="GO:0003676">
    <property type="term" value="F:nucleic acid binding"/>
    <property type="evidence" value="ECO:0007669"/>
    <property type="project" value="InterPro"/>
</dbReference>
<dbReference type="SUPFAM" id="SSF53098">
    <property type="entry name" value="Ribonuclease H-like"/>
    <property type="match status" value="1"/>
</dbReference>
<dbReference type="KEGG" id="fme:FOMMEDRAFT_49745"/>
<evidence type="ECO:0000313" key="2">
    <source>
        <dbReference type="Proteomes" id="UP000053630"/>
    </source>
</evidence>
<sequence length="187" mass="21752">PQTHHYKAVKHYFAYLKYTTNCWLQLGSTNTLKLQGYCDADRRMTEGHKVINSYVFQLAKSTISWSSKWQNLVPLSVYEAELQALAYATQEAIWLKRFAEEVLQTESAPITIYCDNQGAIKTVKSDKIMYNTHTKHLDLQKDFVQCYIQNEYINVCYVQSQNQLADILMKALHILQIKHLNKLLGIQ</sequence>
<dbReference type="EMBL" id="JH719371">
    <property type="protein sequence ID" value="EJC97268.1"/>
    <property type="molecule type" value="Genomic_DNA"/>
</dbReference>
<dbReference type="PANTHER" id="PTHR11439:SF483">
    <property type="entry name" value="PEPTIDE SYNTHASE GLIP-LIKE, PUTATIVE (AFU_ORTHOLOGUE AFUA_3G12920)-RELATED"/>
    <property type="match status" value="1"/>
</dbReference>
<dbReference type="InterPro" id="IPR036397">
    <property type="entry name" value="RNaseH_sf"/>
</dbReference>
<keyword evidence="2" id="KW-1185">Reference proteome</keyword>
<accession>R7SEZ5</accession>
<protein>
    <recommendedName>
        <fullName evidence="3">Copia protein</fullName>
    </recommendedName>
</protein>
<dbReference type="OMA" id="CEANAGP"/>
<dbReference type="PANTHER" id="PTHR11439">
    <property type="entry name" value="GAG-POL-RELATED RETROTRANSPOSON"/>
    <property type="match status" value="1"/>
</dbReference>
<gene>
    <name evidence="1" type="ORF">FOMMEDRAFT_49745</name>
</gene>
<reference evidence="2" key="1">
    <citation type="journal article" date="2012" name="Science">
        <title>The Paleozoic origin of enzymatic lignin decomposition reconstructed from 31 fungal genomes.</title>
        <authorList>
            <person name="Floudas D."/>
            <person name="Binder M."/>
            <person name="Riley R."/>
            <person name="Barry K."/>
            <person name="Blanchette R.A."/>
            <person name="Henrissat B."/>
            <person name="Martinez A.T."/>
            <person name="Otillar R."/>
            <person name="Spatafora J.W."/>
            <person name="Yadav J.S."/>
            <person name="Aerts A."/>
            <person name="Benoit I."/>
            <person name="Boyd A."/>
            <person name="Carlson A."/>
            <person name="Copeland A."/>
            <person name="Coutinho P.M."/>
            <person name="de Vries R.P."/>
            <person name="Ferreira P."/>
            <person name="Findley K."/>
            <person name="Foster B."/>
            <person name="Gaskell J."/>
            <person name="Glotzer D."/>
            <person name="Gorecki P."/>
            <person name="Heitman J."/>
            <person name="Hesse C."/>
            <person name="Hori C."/>
            <person name="Igarashi K."/>
            <person name="Jurgens J.A."/>
            <person name="Kallen N."/>
            <person name="Kersten P."/>
            <person name="Kohler A."/>
            <person name="Kuees U."/>
            <person name="Kumar T.K.A."/>
            <person name="Kuo A."/>
            <person name="LaButti K."/>
            <person name="Larrondo L.F."/>
            <person name="Lindquist E."/>
            <person name="Ling A."/>
            <person name="Lombard V."/>
            <person name="Lucas S."/>
            <person name="Lundell T."/>
            <person name="Martin R."/>
            <person name="McLaughlin D.J."/>
            <person name="Morgenstern I."/>
            <person name="Morin E."/>
            <person name="Murat C."/>
            <person name="Nagy L.G."/>
            <person name="Nolan M."/>
            <person name="Ohm R.A."/>
            <person name="Patyshakuliyeva A."/>
            <person name="Rokas A."/>
            <person name="Ruiz-Duenas F.J."/>
            <person name="Sabat G."/>
            <person name="Salamov A."/>
            <person name="Samejima M."/>
            <person name="Schmutz J."/>
            <person name="Slot J.C."/>
            <person name="St John F."/>
            <person name="Stenlid J."/>
            <person name="Sun H."/>
            <person name="Sun S."/>
            <person name="Syed K."/>
            <person name="Tsang A."/>
            <person name="Wiebenga A."/>
            <person name="Young D."/>
            <person name="Pisabarro A."/>
            <person name="Eastwood D.C."/>
            <person name="Martin F."/>
            <person name="Cullen D."/>
            <person name="Grigoriev I.V."/>
            <person name="Hibbett D.S."/>
        </authorList>
    </citation>
    <scope>NUCLEOTIDE SEQUENCE [LARGE SCALE GENOMIC DNA]</scope>
    <source>
        <strain evidence="2">MF3/22</strain>
    </source>
</reference>
<dbReference type="AlphaFoldDB" id="R7SEZ5"/>
<dbReference type="OrthoDB" id="3344688at2759"/>
<feature type="non-terminal residue" evidence="1">
    <location>
        <position position="1"/>
    </location>
</feature>
<feature type="non-terminal residue" evidence="1">
    <location>
        <position position="187"/>
    </location>
</feature>
<dbReference type="RefSeq" id="XP_007272469.1">
    <property type="nucleotide sequence ID" value="XM_007272407.1"/>
</dbReference>
<evidence type="ECO:0008006" key="3">
    <source>
        <dbReference type="Google" id="ProtNLM"/>
    </source>
</evidence>
<dbReference type="eggNOG" id="KOG0017">
    <property type="taxonomic scope" value="Eukaryota"/>
</dbReference>
<dbReference type="InterPro" id="IPR012337">
    <property type="entry name" value="RNaseH-like_sf"/>
</dbReference>
<dbReference type="GeneID" id="18679370"/>
<proteinExistence type="predicted"/>
<evidence type="ECO:0000313" key="1">
    <source>
        <dbReference type="EMBL" id="EJC97268.1"/>
    </source>
</evidence>
<organism evidence="1 2">
    <name type="scientific">Fomitiporia mediterranea (strain MF3/22)</name>
    <name type="common">Grapevine white-rot fungus</name>
    <dbReference type="NCBI Taxonomy" id="694068"/>
    <lineage>
        <taxon>Eukaryota</taxon>
        <taxon>Fungi</taxon>
        <taxon>Dikarya</taxon>
        <taxon>Basidiomycota</taxon>
        <taxon>Agaricomycotina</taxon>
        <taxon>Agaricomycetes</taxon>
        <taxon>Hymenochaetales</taxon>
        <taxon>Hymenochaetaceae</taxon>
        <taxon>Fomitiporia</taxon>
    </lineage>
</organism>
<dbReference type="CDD" id="cd09272">
    <property type="entry name" value="RNase_HI_RT_Ty1"/>
    <property type="match status" value="1"/>
</dbReference>